<dbReference type="AlphaFoldDB" id="A0A7G9YIU6"/>
<dbReference type="EMBL" id="MT631283">
    <property type="protein sequence ID" value="QNO47930.1"/>
    <property type="molecule type" value="Genomic_DNA"/>
</dbReference>
<accession>A0A7G9YIU6</accession>
<proteinExistence type="predicted"/>
<reference evidence="1" key="1">
    <citation type="submission" date="2020-06" db="EMBL/GenBank/DDBJ databases">
        <title>Unique genomic features of the anaerobic methanotrophic archaea.</title>
        <authorList>
            <person name="Chadwick G.L."/>
            <person name="Skennerton C.T."/>
            <person name="Laso-Perez R."/>
            <person name="Leu A.O."/>
            <person name="Speth D.R."/>
            <person name="Yu H."/>
            <person name="Morgan-Lang C."/>
            <person name="Hatzenpichler R."/>
            <person name="Goudeau D."/>
            <person name="Malmstrom R."/>
            <person name="Brazelton W.J."/>
            <person name="Woyke T."/>
            <person name="Hallam S.J."/>
            <person name="Tyson G.W."/>
            <person name="Wegener G."/>
            <person name="Boetius A."/>
            <person name="Orphan V."/>
        </authorList>
    </citation>
    <scope>NUCLEOTIDE SEQUENCE</scope>
</reference>
<sequence length="48" mass="5470">MLYSLWEDPQEWLENYHMRSISETVDSMVKCRFGAATRGNDSGSAEGN</sequence>
<gene>
    <name evidence="1" type="ORF">DBNCDMDK_00018</name>
</gene>
<organism evidence="1">
    <name type="scientific">Candidatus Methanogaster sp. ANME-2c ERB4</name>
    <dbReference type="NCBI Taxonomy" id="2759911"/>
    <lineage>
        <taxon>Archaea</taxon>
        <taxon>Methanobacteriati</taxon>
        <taxon>Methanobacteriota</taxon>
        <taxon>Stenosarchaea group</taxon>
        <taxon>Methanomicrobia</taxon>
        <taxon>Methanosarcinales</taxon>
        <taxon>ANME-2 cluster</taxon>
        <taxon>Candidatus Methanogasteraceae</taxon>
        <taxon>Candidatus Methanogaster</taxon>
    </lineage>
</organism>
<protein>
    <submittedName>
        <fullName evidence="1">Uncharacterized protein</fullName>
    </submittedName>
</protein>
<evidence type="ECO:0000313" key="1">
    <source>
        <dbReference type="EMBL" id="QNO47930.1"/>
    </source>
</evidence>
<name>A0A7G9YIU6_9EURY</name>